<dbReference type="Pfam" id="PF24793">
    <property type="entry name" value="GINT1_N"/>
    <property type="match status" value="1"/>
</dbReference>
<dbReference type="SUPFAM" id="SSF75005">
    <property type="entry name" value="Arabinanase/levansucrase/invertase"/>
    <property type="match status" value="1"/>
</dbReference>
<evidence type="ECO:0000256" key="2">
    <source>
        <dbReference type="ARBA" id="ARBA00023277"/>
    </source>
</evidence>
<dbReference type="Gene3D" id="2.115.10.20">
    <property type="entry name" value="Glycosyl hydrolase domain, family 43"/>
    <property type="match status" value="1"/>
</dbReference>
<comment type="caution">
    <text evidence="4">The sequence shown here is derived from an EMBL/GenBank/DDBJ whole genome shotgun (WGS) entry which is preliminary data.</text>
</comment>
<dbReference type="EMBL" id="JWSY01000009">
    <property type="protein sequence ID" value="KIC59048.1"/>
    <property type="molecule type" value="Genomic_DNA"/>
</dbReference>
<name>A0A0B4DXQ4_9CAUL</name>
<gene>
    <name evidence="4" type="ORF">RM53_07675</name>
</gene>
<evidence type="ECO:0000256" key="1">
    <source>
        <dbReference type="ARBA" id="ARBA00022651"/>
    </source>
</evidence>
<dbReference type="Proteomes" id="UP000031166">
    <property type="component" value="Unassembled WGS sequence"/>
</dbReference>
<organism evidence="4 5">
    <name type="scientific">Brevundimonas nasdae</name>
    <dbReference type="NCBI Taxonomy" id="172043"/>
    <lineage>
        <taxon>Bacteria</taxon>
        <taxon>Pseudomonadati</taxon>
        <taxon>Pseudomonadota</taxon>
        <taxon>Alphaproteobacteria</taxon>
        <taxon>Caulobacterales</taxon>
        <taxon>Caulobacteraceae</taxon>
        <taxon>Brevundimonas</taxon>
    </lineage>
</organism>
<dbReference type="PANTHER" id="PTHR43772">
    <property type="entry name" value="ENDO-1,4-BETA-XYLANASE"/>
    <property type="match status" value="1"/>
</dbReference>
<feature type="domain" description="Glucosamine inositolphosphorylceramide transferase 1 N-terminal" evidence="3">
    <location>
        <begin position="35"/>
        <end position="241"/>
    </location>
</feature>
<evidence type="ECO:0000313" key="4">
    <source>
        <dbReference type="EMBL" id="KIC59048.1"/>
    </source>
</evidence>
<dbReference type="InterPro" id="IPR052176">
    <property type="entry name" value="Glycosyl_Hydrlase_43_Enz"/>
</dbReference>
<dbReference type="RefSeq" id="WP_039245629.1">
    <property type="nucleotide sequence ID" value="NZ_JWSY01000009.1"/>
</dbReference>
<proteinExistence type="predicted"/>
<protein>
    <recommendedName>
        <fullName evidence="3">Glucosamine inositolphosphorylceramide transferase 1 N-terminal domain-containing protein</fullName>
    </recommendedName>
</protein>
<reference evidence="4 5" key="1">
    <citation type="submission" date="2014-12" db="EMBL/GenBank/DDBJ databases">
        <title>Genome sequencing of Brevundimonas nasdae TPW30.</title>
        <authorList>
            <person name="Tan P.W."/>
            <person name="Chan K.-G."/>
        </authorList>
    </citation>
    <scope>NUCLEOTIDE SEQUENCE [LARGE SCALE GENOMIC DNA]</scope>
    <source>
        <strain evidence="4 5">TPW30</strain>
    </source>
</reference>
<dbReference type="PANTHER" id="PTHR43772:SF2">
    <property type="entry name" value="PUTATIVE (AFU_ORTHOLOGUE AFUA_2G04480)-RELATED"/>
    <property type="match status" value="1"/>
</dbReference>
<keyword evidence="1" id="KW-0624">Polysaccharide degradation</keyword>
<sequence>MFDLWRSGFIRRHLCSFIDHEPRADEIVWLPDCGPHAYVADPFGITRDGVLTVFVEAFDYHVRRGEIHYRQYDADDRLVGQGVALSEPWHLSYPTLIEDGGELYMLPEGYKSGGLILYRCVRFPDQWEAVARIGEAAAIDATVVKHDGRWWMFHALPGPDDRAMRELHIAWADSLTGPWTPHSANPVLSGFQTSRPGGSAFLHDGALHLPAQDCAATYGAAINLLRIDVLSPDAFSAVVVKRFEPGRLLDGYGDGLHTLSGHGDVTFIDVKGIRQSSAEPWLKAGFKARRLLGLNGPRGRRATGAAVHPKIFETASVRKEG</sequence>
<evidence type="ECO:0000313" key="5">
    <source>
        <dbReference type="Proteomes" id="UP000031166"/>
    </source>
</evidence>
<accession>A0A0B4DXQ4</accession>
<dbReference type="AlphaFoldDB" id="A0A0B4DXQ4"/>
<dbReference type="InterPro" id="IPR023296">
    <property type="entry name" value="Glyco_hydro_beta-prop_sf"/>
</dbReference>
<keyword evidence="2" id="KW-0119">Carbohydrate metabolism</keyword>
<dbReference type="STRING" id="172043.RM53_07675"/>
<keyword evidence="1" id="KW-0858">Xylan degradation</keyword>
<dbReference type="GO" id="GO:0045493">
    <property type="term" value="P:xylan catabolic process"/>
    <property type="evidence" value="ECO:0007669"/>
    <property type="project" value="UniProtKB-KW"/>
</dbReference>
<dbReference type="InterPro" id="IPR056442">
    <property type="entry name" value="GINT1_N"/>
</dbReference>
<evidence type="ECO:0000259" key="3">
    <source>
        <dbReference type="Pfam" id="PF24793"/>
    </source>
</evidence>